<evidence type="ECO:0000256" key="6">
    <source>
        <dbReference type="ARBA" id="ARBA00022989"/>
    </source>
</evidence>
<accession>A0AAE8ZUI5</accession>
<evidence type="ECO:0000256" key="2">
    <source>
        <dbReference type="ARBA" id="ARBA00007647"/>
    </source>
</evidence>
<comment type="subcellular location">
    <subcellularLocation>
        <location evidence="1">Membrane</location>
        <topology evidence="1">Single-pass membrane protein</topology>
    </subcellularLocation>
</comment>
<dbReference type="Proteomes" id="UP000827892">
    <property type="component" value="Chromosome V"/>
</dbReference>
<dbReference type="GO" id="GO:0016757">
    <property type="term" value="F:glycosyltransferase activity"/>
    <property type="evidence" value="ECO:0007669"/>
    <property type="project" value="UniProtKB-UniRule"/>
</dbReference>
<reference evidence="9 10" key="1">
    <citation type="submission" date="2022-02" db="EMBL/GenBank/DDBJ databases">
        <title>Chromosome-level reference genomes for two strains of Caenorhabditis briggsae: an improved platform for comparative genomics.</title>
        <authorList>
            <person name="Stevens L."/>
            <person name="Andersen E.C."/>
        </authorList>
    </citation>
    <scope>NUCLEOTIDE SEQUENCE [LARGE SCALE GENOMIC DNA]</scope>
    <source>
        <strain evidence="9">QX1410_ONT</strain>
        <tissue evidence="9">Whole-organism</tissue>
    </source>
</reference>
<dbReference type="EMBL" id="CP090895">
    <property type="protein sequence ID" value="ULT86853.1"/>
    <property type="molecule type" value="Genomic_DNA"/>
</dbReference>
<dbReference type="GO" id="GO:0016020">
    <property type="term" value="C:membrane"/>
    <property type="evidence" value="ECO:0007669"/>
    <property type="project" value="UniProtKB-SubCell"/>
</dbReference>
<sequence>MDDEMMRRPNRRKLLILIFVVFFTWLLYCNRSGLTSDSEDSWIVEGHGQSRIVPRKCVVPEWNTKNTNSIPHAAEFGHWRRQYLGGHNDMLDAESRLLSAFVYPDQISIVTTAFHTYTKEVTCLYFDCNQREIPKSRYKSYVMPLTVVSCPRRVGAEFVSLKWNEDDDEEIIEDPIPLINRVYEQPAHELSVCVGPLYGDESKWLEIIEYVEHYRLMGTTMFYFTIFNMNEYDRRIIDDYERMGLAESTKYIMEYVKLGWMFHLIQTHECHYRSRFHSKWVINMDIDERLVYNGPNNFIHFMRSIPPTFSEISIASNRVLKFEDFPTKFKNEQQLLKDMTFLKYNQTTETSWYNLKGIIRPEKVALLFYHWSVRQLDDTKIMSVPKRFAYVRHYRSVDENKLNSNWRTFYNGGLTETRLEENFEKRLTSAVMERVKYVYDRRMIRCEEIAPATFKRFERRLLDCAFKNESQTL</sequence>
<keyword evidence="6" id="KW-1133">Transmembrane helix</keyword>
<name>A0AAE8ZUI5_CAEBR</name>
<evidence type="ECO:0000313" key="9">
    <source>
        <dbReference type="EMBL" id="ULT86853.1"/>
    </source>
</evidence>
<dbReference type="PANTHER" id="PTHR21461:SF9">
    <property type="entry name" value="GLYCOSYLTRANSFERASE FAMILY 92 PROTEIN"/>
    <property type="match status" value="1"/>
</dbReference>
<keyword evidence="4 8" id="KW-0808">Transferase</keyword>
<dbReference type="AlphaFoldDB" id="A0AAE8ZUI5"/>
<evidence type="ECO:0000256" key="4">
    <source>
        <dbReference type="ARBA" id="ARBA00022679"/>
    </source>
</evidence>
<organism evidence="9 10">
    <name type="scientific">Caenorhabditis briggsae</name>
    <dbReference type="NCBI Taxonomy" id="6238"/>
    <lineage>
        <taxon>Eukaryota</taxon>
        <taxon>Metazoa</taxon>
        <taxon>Ecdysozoa</taxon>
        <taxon>Nematoda</taxon>
        <taxon>Chromadorea</taxon>
        <taxon>Rhabditida</taxon>
        <taxon>Rhabditina</taxon>
        <taxon>Rhabditomorpha</taxon>
        <taxon>Rhabditoidea</taxon>
        <taxon>Rhabditidae</taxon>
        <taxon>Peloderinae</taxon>
        <taxon>Caenorhabditis</taxon>
    </lineage>
</organism>
<gene>
    <name evidence="9" type="ORF">L3Y34_006524</name>
</gene>
<evidence type="ECO:0000256" key="8">
    <source>
        <dbReference type="RuleBase" id="RU366017"/>
    </source>
</evidence>
<evidence type="ECO:0000256" key="7">
    <source>
        <dbReference type="ARBA" id="ARBA00023136"/>
    </source>
</evidence>
<evidence type="ECO:0000256" key="1">
    <source>
        <dbReference type="ARBA" id="ARBA00004167"/>
    </source>
</evidence>
<evidence type="ECO:0000256" key="3">
    <source>
        <dbReference type="ARBA" id="ARBA00022676"/>
    </source>
</evidence>
<comment type="similarity">
    <text evidence="2 8">Belongs to the glycosyltransferase 92 family.</text>
</comment>
<dbReference type="InterPro" id="IPR008166">
    <property type="entry name" value="Glyco_transf_92"/>
</dbReference>
<dbReference type="Pfam" id="PF01697">
    <property type="entry name" value="Glyco_transf_92"/>
    <property type="match status" value="1"/>
</dbReference>
<proteinExistence type="inferred from homology"/>
<keyword evidence="3 8" id="KW-0328">Glycosyltransferase</keyword>
<keyword evidence="5" id="KW-0812">Transmembrane</keyword>
<dbReference type="PANTHER" id="PTHR21461">
    <property type="entry name" value="GLYCOSYLTRANSFERASE FAMILY 92 PROTEIN"/>
    <property type="match status" value="1"/>
</dbReference>
<dbReference type="EC" id="2.4.1.-" evidence="8"/>
<protein>
    <recommendedName>
        <fullName evidence="8">Glycosyltransferase family 92 protein</fullName>
        <ecNumber evidence="8">2.4.1.-</ecNumber>
    </recommendedName>
</protein>
<evidence type="ECO:0000313" key="10">
    <source>
        <dbReference type="Proteomes" id="UP000827892"/>
    </source>
</evidence>
<evidence type="ECO:0000256" key="5">
    <source>
        <dbReference type="ARBA" id="ARBA00022692"/>
    </source>
</evidence>
<keyword evidence="7" id="KW-0472">Membrane</keyword>